<gene>
    <name evidence="1" type="ORF">JTE90_022626</name>
</gene>
<organism evidence="1 2">
    <name type="scientific">Oedothorax gibbosus</name>
    <dbReference type="NCBI Taxonomy" id="931172"/>
    <lineage>
        <taxon>Eukaryota</taxon>
        <taxon>Metazoa</taxon>
        <taxon>Ecdysozoa</taxon>
        <taxon>Arthropoda</taxon>
        <taxon>Chelicerata</taxon>
        <taxon>Arachnida</taxon>
        <taxon>Araneae</taxon>
        <taxon>Araneomorphae</taxon>
        <taxon>Entelegynae</taxon>
        <taxon>Araneoidea</taxon>
        <taxon>Linyphiidae</taxon>
        <taxon>Erigoninae</taxon>
        <taxon>Oedothorax</taxon>
    </lineage>
</organism>
<dbReference type="AlphaFoldDB" id="A0AAV6TUA9"/>
<keyword evidence="2" id="KW-1185">Reference proteome</keyword>
<sequence>MYRYPDNDGWHYFYFPRSFLGHQDGTHFYEMIVLRRGGDLFFFSNSVAWCLGHSVPHEAVEQNLRKEKLLSFDNVGGYFLDEDGVLDLVYKSDEDKRSKFLEWFVDYLQNDS</sequence>
<comment type="caution">
    <text evidence="1">The sequence shown here is derived from an EMBL/GenBank/DDBJ whole genome shotgun (WGS) entry which is preliminary data.</text>
</comment>
<dbReference type="Proteomes" id="UP000827092">
    <property type="component" value="Unassembled WGS sequence"/>
</dbReference>
<accession>A0AAV6TUA9</accession>
<protein>
    <submittedName>
        <fullName evidence="1">Uncharacterized protein</fullName>
    </submittedName>
</protein>
<evidence type="ECO:0000313" key="2">
    <source>
        <dbReference type="Proteomes" id="UP000827092"/>
    </source>
</evidence>
<proteinExistence type="predicted"/>
<dbReference type="EMBL" id="JAFNEN010001048">
    <property type="protein sequence ID" value="KAG8175203.1"/>
    <property type="molecule type" value="Genomic_DNA"/>
</dbReference>
<reference evidence="1 2" key="1">
    <citation type="journal article" date="2022" name="Nat. Ecol. Evol.">
        <title>A masculinizing supergene underlies an exaggerated male reproductive morph in a spider.</title>
        <authorList>
            <person name="Hendrickx F."/>
            <person name="De Corte Z."/>
            <person name="Sonet G."/>
            <person name="Van Belleghem S.M."/>
            <person name="Kostlbacher S."/>
            <person name="Vangestel C."/>
        </authorList>
    </citation>
    <scope>NUCLEOTIDE SEQUENCE [LARGE SCALE GENOMIC DNA]</scope>
    <source>
        <strain evidence="1">W744_W776</strain>
    </source>
</reference>
<evidence type="ECO:0000313" key="1">
    <source>
        <dbReference type="EMBL" id="KAG8175203.1"/>
    </source>
</evidence>
<name>A0AAV6TUA9_9ARAC</name>